<protein>
    <submittedName>
        <fullName evidence="3">GerMN domain-containing protein</fullName>
    </submittedName>
</protein>
<reference evidence="3 4" key="1">
    <citation type="submission" date="2022-04" db="EMBL/GenBank/DDBJ databases">
        <title>Positive selection, recombination, and allopatry shape intraspecific diversity of widespread and dominant cyanobacteria.</title>
        <authorList>
            <person name="Wei J."/>
            <person name="Shu W."/>
            <person name="Hu C."/>
        </authorList>
    </citation>
    <scope>NUCLEOTIDE SEQUENCE [LARGE SCALE GENOMIC DNA]</scope>
    <source>
        <strain evidence="3 4">AS-A4</strain>
    </source>
</reference>
<keyword evidence="1" id="KW-0472">Membrane</keyword>
<gene>
    <name evidence="3" type="ORF">NDI38_05290</name>
</gene>
<dbReference type="RefSeq" id="WP_190451166.1">
    <property type="nucleotide sequence ID" value="NZ_JAMPLM010000003.1"/>
</dbReference>
<keyword evidence="4" id="KW-1185">Reference proteome</keyword>
<evidence type="ECO:0000256" key="1">
    <source>
        <dbReference type="SAM" id="Phobius"/>
    </source>
</evidence>
<dbReference type="InterPro" id="IPR019606">
    <property type="entry name" value="GerMN"/>
</dbReference>
<sequence>MEDQRSRRHLPLGIIAGLSALVLATGSAVAWWEFQSASRKAPAPDVIENSQVPSEQQKALPAVVAPNTASKPPVSKVAPASETKTLQVYWLKASGSTIAFSPSPVTLSAQETPNDILAAAVNKLLAGPSSASVTTTIPRDTKLRSLYIKDDEIHVDLSQAFTQGGGSTSMTARVGQILYTATSLNPDARVRLAVEGKPLETLGGEGLILEQPLTRESFERDFPLGE</sequence>
<evidence type="ECO:0000313" key="4">
    <source>
        <dbReference type="Proteomes" id="UP001476950"/>
    </source>
</evidence>
<keyword evidence="1" id="KW-1133">Transmembrane helix</keyword>
<name>A0ABV0KF34_9CYAN</name>
<keyword evidence="1" id="KW-0812">Transmembrane</keyword>
<dbReference type="EMBL" id="JAMPLM010000003">
    <property type="protein sequence ID" value="MEP1057844.1"/>
    <property type="molecule type" value="Genomic_DNA"/>
</dbReference>
<organism evidence="3 4">
    <name type="scientific">Stenomitos frigidus AS-A4</name>
    <dbReference type="NCBI Taxonomy" id="2933935"/>
    <lineage>
        <taxon>Bacteria</taxon>
        <taxon>Bacillati</taxon>
        <taxon>Cyanobacteriota</taxon>
        <taxon>Cyanophyceae</taxon>
        <taxon>Leptolyngbyales</taxon>
        <taxon>Leptolyngbyaceae</taxon>
        <taxon>Stenomitos</taxon>
    </lineage>
</organism>
<evidence type="ECO:0000259" key="2">
    <source>
        <dbReference type="SMART" id="SM00909"/>
    </source>
</evidence>
<evidence type="ECO:0000313" key="3">
    <source>
        <dbReference type="EMBL" id="MEP1057844.1"/>
    </source>
</evidence>
<accession>A0ABV0KF34</accession>
<feature type="domain" description="GerMN" evidence="2">
    <location>
        <begin position="117"/>
        <end position="203"/>
    </location>
</feature>
<dbReference type="Proteomes" id="UP001476950">
    <property type="component" value="Unassembled WGS sequence"/>
</dbReference>
<comment type="caution">
    <text evidence="3">The sequence shown here is derived from an EMBL/GenBank/DDBJ whole genome shotgun (WGS) entry which is preliminary data.</text>
</comment>
<proteinExistence type="predicted"/>
<dbReference type="Pfam" id="PF10646">
    <property type="entry name" value="Germane"/>
    <property type="match status" value="1"/>
</dbReference>
<feature type="transmembrane region" description="Helical" evidence="1">
    <location>
        <begin position="12"/>
        <end position="32"/>
    </location>
</feature>
<dbReference type="SMART" id="SM00909">
    <property type="entry name" value="Germane"/>
    <property type="match status" value="1"/>
</dbReference>